<evidence type="ECO:0000313" key="5">
    <source>
        <dbReference type="Proteomes" id="UP000002812"/>
    </source>
</evidence>
<dbReference type="EMBL" id="AKHY01000197">
    <property type="protein sequence ID" value="EIT73999.1"/>
    <property type="molecule type" value="Genomic_DNA"/>
</dbReference>
<reference evidence="4 5" key="1">
    <citation type="journal article" date="2012" name="Eukaryot. Cell">
        <title>Draft genome sequence of Aspergillus oryzae strain 3.042.</title>
        <authorList>
            <person name="Zhao G."/>
            <person name="Yao Y."/>
            <person name="Qi W."/>
            <person name="Wang C."/>
            <person name="Hou L."/>
            <person name="Zeng B."/>
            <person name="Cao X."/>
        </authorList>
    </citation>
    <scope>NUCLEOTIDE SEQUENCE [LARGE SCALE GENOMIC DNA]</scope>
    <source>
        <strain evidence="4 5">3.042</strain>
    </source>
</reference>
<organism evidence="4 5">
    <name type="scientific">Aspergillus oryzae (strain 3.042)</name>
    <name type="common">Yellow koji mold</name>
    <dbReference type="NCBI Taxonomy" id="1160506"/>
    <lineage>
        <taxon>Eukaryota</taxon>
        <taxon>Fungi</taxon>
        <taxon>Dikarya</taxon>
        <taxon>Ascomycota</taxon>
        <taxon>Pezizomycotina</taxon>
        <taxon>Eurotiomycetes</taxon>
        <taxon>Eurotiomycetidae</taxon>
        <taxon>Eurotiales</taxon>
        <taxon>Aspergillaceae</taxon>
        <taxon>Aspergillus</taxon>
        <taxon>Aspergillus subgen. Circumdati</taxon>
    </lineage>
</organism>
<dbReference type="AlphaFoldDB" id="I7ZPW8"/>
<protein>
    <recommendedName>
        <fullName evidence="3">Clr5 domain-containing protein</fullName>
    </recommendedName>
</protein>
<comment type="caution">
    <text evidence="4">The sequence shown here is derived from an EMBL/GenBank/DDBJ whole genome shotgun (WGS) entry which is preliminary data.</text>
</comment>
<feature type="transmembrane region" description="Helical" evidence="2">
    <location>
        <begin position="98"/>
        <end position="124"/>
    </location>
</feature>
<keyword evidence="2" id="KW-1133">Transmembrane helix</keyword>
<evidence type="ECO:0000259" key="3">
    <source>
        <dbReference type="Pfam" id="PF14420"/>
    </source>
</evidence>
<dbReference type="InterPro" id="IPR025676">
    <property type="entry name" value="Clr5_dom"/>
</dbReference>
<reference evidence="5" key="2">
    <citation type="submission" date="2012-06" db="EMBL/GenBank/DDBJ databases">
        <title>Comparative genomic analyses of Aspergillus oryzae 3.042 and A. oryzae RIB40 for soy-sauce fermentation.</title>
        <authorList>
            <person name="Zhao G."/>
            <person name="Hou L."/>
            <person name="Wang C."/>
            <person name="Cao X."/>
        </authorList>
    </citation>
    <scope>NUCLEOTIDE SEQUENCE [LARGE SCALE GENOMIC DNA]</scope>
    <source>
        <strain evidence="5">3.042</strain>
    </source>
</reference>
<feature type="compositionally biased region" description="Pro residues" evidence="1">
    <location>
        <begin position="1"/>
        <end position="10"/>
    </location>
</feature>
<evidence type="ECO:0000313" key="4">
    <source>
        <dbReference type="EMBL" id="EIT73999.1"/>
    </source>
</evidence>
<evidence type="ECO:0000256" key="1">
    <source>
        <dbReference type="SAM" id="MobiDB-lite"/>
    </source>
</evidence>
<proteinExistence type="predicted"/>
<name>I7ZPW8_ASPO3</name>
<gene>
    <name evidence="4" type="ORF">Ao3042_10003</name>
</gene>
<feature type="compositionally biased region" description="Low complexity" evidence="1">
    <location>
        <begin position="11"/>
        <end position="24"/>
    </location>
</feature>
<keyword evidence="2" id="KW-0812">Transmembrane</keyword>
<dbReference type="HOGENOM" id="CLU_2037565_0_0_1"/>
<evidence type="ECO:0000256" key="2">
    <source>
        <dbReference type="SAM" id="Phobius"/>
    </source>
</evidence>
<feature type="region of interest" description="Disordered" evidence="1">
    <location>
        <begin position="1"/>
        <end position="26"/>
    </location>
</feature>
<dbReference type="Pfam" id="PF14420">
    <property type="entry name" value="Clr5"/>
    <property type="match status" value="1"/>
</dbReference>
<sequence length="138" mass="16554">MDGSIPPPSAISPISPSPSTSSAIFRPRRSDDWHEYRPIIEQLYRDNQLKLRDVKRIMERDYKFHASHVPLELRFYLYYHFEPWINPRLCLPLLLQSIWFYFPFSPKAHVCSCALFCFLLFLFLRKAEWEQFKNTPNA</sequence>
<dbReference type="OrthoDB" id="539213at2759"/>
<dbReference type="Proteomes" id="UP000002812">
    <property type="component" value="Unassembled WGS sequence"/>
</dbReference>
<keyword evidence="2" id="KW-0472">Membrane</keyword>
<feature type="domain" description="Clr5" evidence="3">
    <location>
        <begin position="30"/>
        <end position="68"/>
    </location>
</feature>
<accession>I7ZPW8</accession>